<dbReference type="Proteomes" id="UP001374535">
    <property type="component" value="Chromosome 6"/>
</dbReference>
<keyword evidence="2" id="KW-1185">Reference proteome</keyword>
<evidence type="ECO:0000313" key="2">
    <source>
        <dbReference type="Proteomes" id="UP001374535"/>
    </source>
</evidence>
<dbReference type="EMBL" id="CP144695">
    <property type="protein sequence ID" value="WVZ07736.1"/>
    <property type="molecule type" value="Genomic_DNA"/>
</dbReference>
<evidence type="ECO:0000313" key="1">
    <source>
        <dbReference type="EMBL" id="WVZ07736.1"/>
    </source>
</evidence>
<dbReference type="AlphaFoldDB" id="A0AAQ3NDP7"/>
<accession>A0AAQ3NDP7</accession>
<gene>
    <name evidence="1" type="ORF">V8G54_021082</name>
</gene>
<proteinExistence type="predicted"/>
<reference evidence="1 2" key="1">
    <citation type="journal article" date="2023" name="Life. Sci Alliance">
        <title>Evolutionary insights into 3D genome organization and epigenetic landscape of Vigna mungo.</title>
        <authorList>
            <person name="Junaid A."/>
            <person name="Singh B."/>
            <person name="Bhatia S."/>
        </authorList>
    </citation>
    <scope>NUCLEOTIDE SEQUENCE [LARGE SCALE GENOMIC DNA]</scope>
    <source>
        <strain evidence="1">Urdbean</strain>
    </source>
</reference>
<sequence length="114" mass="12299">MPSVSSPRSVRNSSDRFSAIDRPVSTCPSPVWFSSVPPGVPAPLVVCSTSTRIFFSLPEFSGCIAILVSSKMTSLLMISFEGESNLHNLYPLTPSAYPRKIHLAARESSLSPLT</sequence>
<protein>
    <submittedName>
        <fullName evidence="1">Uncharacterized protein</fullName>
    </submittedName>
</protein>
<organism evidence="1 2">
    <name type="scientific">Vigna mungo</name>
    <name type="common">Black gram</name>
    <name type="synonym">Phaseolus mungo</name>
    <dbReference type="NCBI Taxonomy" id="3915"/>
    <lineage>
        <taxon>Eukaryota</taxon>
        <taxon>Viridiplantae</taxon>
        <taxon>Streptophyta</taxon>
        <taxon>Embryophyta</taxon>
        <taxon>Tracheophyta</taxon>
        <taxon>Spermatophyta</taxon>
        <taxon>Magnoliopsida</taxon>
        <taxon>eudicotyledons</taxon>
        <taxon>Gunneridae</taxon>
        <taxon>Pentapetalae</taxon>
        <taxon>rosids</taxon>
        <taxon>fabids</taxon>
        <taxon>Fabales</taxon>
        <taxon>Fabaceae</taxon>
        <taxon>Papilionoideae</taxon>
        <taxon>50 kb inversion clade</taxon>
        <taxon>NPAAA clade</taxon>
        <taxon>indigoferoid/millettioid clade</taxon>
        <taxon>Phaseoleae</taxon>
        <taxon>Vigna</taxon>
    </lineage>
</organism>
<name>A0AAQ3NDP7_VIGMU</name>